<feature type="compositionally biased region" description="Polar residues" evidence="5">
    <location>
        <begin position="1"/>
        <end position="15"/>
    </location>
</feature>
<dbReference type="InterPro" id="IPR007568">
    <property type="entry name" value="RTA1"/>
</dbReference>
<evidence type="ECO:0000256" key="3">
    <source>
        <dbReference type="ARBA" id="ARBA00022989"/>
    </source>
</evidence>
<dbReference type="GO" id="GO:0016020">
    <property type="term" value="C:membrane"/>
    <property type="evidence" value="ECO:0007669"/>
    <property type="project" value="UniProtKB-SubCell"/>
</dbReference>
<feature type="transmembrane region" description="Helical" evidence="6">
    <location>
        <begin position="100"/>
        <end position="120"/>
    </location>
</feature>
<protein>
    <submittedName>
        <fullName evidence="7">RTA1-domain-containing protein</fullName>
    </submittedName>
</protein>
<dbReference type="PANTHER" id="PTHR31465:SF1">
    <property type="entry name" value="PROTEIN RTA1-RELATED"/>
    <property type="match status" value="1"/>
</dbReference>
<keyword evidence="8" id="KW-1185">Reference proteome</keyword>
<keyword evidence="3 6" id="KW-1133">Transmembrane helix</keyword>
<evidence type="ECO:0000256" key="6">
    <source>
        <dbReference type="SAM" id="Phobius"/>
    </source>
</evidence>
<dbReference type="EMBL" id="KZ293421">
    <property type="protein sequence ID" value="PBK72682.1"/>
    <property type="molecule type" value="Genomic_DNA"/>
</dbReference>
<feature type="transmembrane region" description="Helical" evidence="6">
    <location>
        <begin position="263"/>
        <end position="281"/>
    </location>
</feature>
<evidence type="ECO:0000256" key="2">
    <source>
        <dbReference type="ARBA" id="ARBA00022692"/>
    </source>
</evidence>
<proteinExistence type="predicted"/>
<feature type="region of interest" description="Disordered" evidence="5">
    <location>
        <begin position="1"/>
        <end position="24"/>
    </location>
</feature>
<feature type="transmembrane region" description="Helical" evidence="6">
    <location>
        <begin position="178"/>
        <end position="201"/>
    </location>
</feature>
<evidence type="ECO:0000256" key="5">
    <source>
        <dbReference type="SAM" id="MobiDB-lite"/>
    </source>
</evidence>
<sequence>MSTLSLAVSTTQGQEFPSPADPYADPANDPNNPLRYIASNVLTAIAFSLMLMTALIQTYWIRRWGAKWMMSMTIGAYTFAFGIGTRFGLHAHPESKGIYIVEYLFVVLSPCAFIAANYVLLGRLSRYLGATQHLLVNPRRITAVFISSDVTTFLIQAAGGAVSIAADQVHLARIGSRIFLVGLALQLGSFFIFTCIFLTFLRRIYAHEPDIWEAGGKKWYADWRALAGALSVSCIGILIRSVYRTIELSQGFEGRLATMESLFYGLDTLPLFIAVAIYVPFWPGRFIPPIPVEYKTELELLDGQNVDGKDNSLGAGVDGFDVGILATTGATLTTGSGSGSDSGMATAEFLFEPSALNCPDSPSFVASLPDTFQPRAAEAIKEKGATSRAEIRILDSVLALDTRCMKSR</sequence>
<dbReference type="STRING" id="1076256.A0A2H3C0C2"/>
<evidence type="ECO:0000313" key="7">
    <source>
        <dbReference type="EMBL" id="PBK72682.1"/>
    </source>
</evidence>
<keyword evidence="2 6" id="KW-0812">Transmembrane</keyword>
<feature type="transmembrane region" description="Helical" evidence="6">
    <location>
        <begin position="68"/>
        <end position="88"/>
    </location>
</feature>
<evidence type="ECO:0000256" key="1">
    <source>
        <dbReference type="ARBA" id="ARBA00004141"/>
    </source>
</evidence>
<dbReference type="Proteomes" id="UP000218334">
    <property type="component" value="Unassembled WGS sequence"/>
</dbReference>
<comment type="subcellular location">
    <subcellularLocation>
        <location evidence="1">Membrane</location>
        <topology evidence="1">Multi-pass membrane protein</topology>
    </subcellularLocation>
</comment>
<accession>A0A2H3C0C2</accession>
<organism evidence="7 8">
    <name type="scientific">Armillaria solidipes</name>
    <dbReference type="NCBI Taxonomy" id="1076256"/>
    <lineage>
        <taxon>Eukaryota</taxon>
        <taxon>Fungi</taxon>
        <taxon>Dikarya</taxon>
        <taxon>Basidiomycota</taxon>
        <taxon>Agaricomycotina</taxon>
        <taxon>Agaricomycetes</taxon>
        <taxon>Agaricomycetidae</taxon>
        <taxon>Agaricales</taxon>
        <taxon>Marasmiineae</taxon>
        <taxon>Physalacriaceae</taxon>
        <taxon>Armillaria</taxon>
    </lineage>
</organism>
<gene>
    <name evidence="7" type="ORF">ARMSODRAFT_1001900</name>
</gene>
<reference evidence="8" key="1">
    <citation type="journal article" date="2017" name="Nat. Ecol. Evol.">
        <title>Genome expansion and lineage-specific genetic innovations in the forest pathogenic fungi Armillaria.</title>
        <authorList>
            <person name="Sipos G."/>
            <person name="Prasanna A.N."/>
            <person name="Walter M.C."/>
            <person name="O'Connor E."/>
            <person name="Balint B."/>
            <person name="Krizsan K."/>
            <person name="Kiss B."/>
            <person name="Hess J."/>
            <person name="Varga T."/>
            <person name="Slot J."/>
            <person name="Riley R."/>
            <person name="Boka B."/>
            <person name="Rigling D."/>
            <person name="Barry K."/>
            <person name="Lee J."/>
            <person name="Mihaltcheva S."/>
            <person name="LaButti K."/>
            <person name="Lipzen A."/>
            <person name="Waldron R."/>
            <person name="Moloney N.M."/>
            <person name="Sperisen C."/>
            <person name="Kredics L."/>
            <person name="Vagvoelgyi C."/>
            <person name="Patrignani A."/>
            <person name="Fitzpatrick D."/>
            <person name="Nagy I."/>
            <person name="Doyle S."/>
            <person name="Anderson J.B."/>
            <person name="Grigoriev I.V."/>
            <person name="Gueldener U."/>
            <person name="Muensterkoetter M."/>
            <person name="Nagy L.G."/>
        </authorList>
    </citation>
    <scope>NUCLEOTIDE SEQUENCE [LARGE SCALE GENOMIC DNA]</scope>
    <source>
        <strain evidence="8">28-4</strain>
    </source>
</reference>
<dbReference type="PANTHER" id="PTHR31465">
    <property type="entry name" value="PROTEIN RTA1-RELATED"/>
    <property type="match status" value="1"/>
</dbReference>
<feature type="transmembrane region" description="Helical" evidence="6">
    <location>
        <begin position="222"/>
        <end position="243"/>
    </location>
</feature>
<evidence type="ECO:0000256" key="4">
    <source>
        <dbReference type="ARBA" id="ARBA00023136"/>
    </source>
</evidence>
<evidence type="ECO:0000313" key="8">
    <source>
        <dbReference type="Proteomes" id="UP000218334"/>
    </source>
</evidence>
<feature type="transmembrane region" description="Helical" evidence="6">
    <location>
        <begin position="37"/>
        <end position="56"/>
    </location>
</feature>
<dbReference type="Pfam" id="PF04479">
    <property type="entry name" value="RTA1"/>
    <property type="match status" value="1"/>
</dbReference>
<keyword evidence="4 6" id="KW-0472">Membrane</keyword>
<dbReference type="AlphaFoldDB" id="A0A2H3C0C2"/>
<name>A0A2H3C0C2_9AGAR</name>